<organism evidence="1 2">
    <name type="scientific">Leucogyrophana mollusca</name>
    <dbReference type="NCBI Taxonomy" id="85980"/>
    <lineage>
        <taxon>Eukaryota</taxon>
        <taxon>Fungi</taxon>
        <taxon>Dikarya</taxon>
        <taxon>Basidiomycota</taxon>
        <taxon>Agaricomycotina</taxon>
        <taxon>Agaricomycetes</taxon>
        <taxon>Agaricomycetidae</taxon>
        <taxon>Boletales</taxon>
        <taxon>Boletales incertae sedis</taxon>
        <taxon>Leucogyrophana</taxon>
    </lineage>
</organism>
<reference evidence="1" key="1">
    <citation type="journal article" date="2021" name="New Phytol.">
        <title>Evolutionary innovations through gain and loss of genes in the ectomycorrhizal Boletales.</title>
        <authorList>
            <person name="Wu G."/>
            <person name="Miyauchi S."/>
            <person name="Morin E."/>
            <person name="Kuo A."/>
            <person name="Drula E."/>
            <person name="Varga T."/>
            <person name="Kohler A."/>
            <person name="Feng B."/>
            <person name="Cao Y."/>
            <person name="Lipzen A."/>
            <person name="Daum C."/>
            <person name="Hundley H."/>
            <person name="Pangilinan J."/>
            <person name="Johnson J."/>
            <person name="Barry K."/>
            <person name="LaButti K."/>
            <person name="Ng V."/>
            <person name="Ahrendt S."/>
            <person name="Min B."/>
            <person name="Choi I.G."/>
            <person name="Park H."/>
            <person name="Plett J.M."/>
            <person name="Magnuson J."/>
            <person name="Spatafora J.W."/>
            <person name="Nagy L.G."/>
            <person name="Henrissat B."/>
            <person name="Grigoriev I.V."/>
            <person name="Yang Z.L."/>
            <person name="Xu J."/>
            <person name="Martin F.M."/>
        </authorList>
    </citation>
    <scope>NUCLEOTIDE SEQUENCE</scope>
    <source>
        <strain evidence="1">KUC20120723A-06</strain>
    </source>
</reference>
<accession>A0ACB8BJY9</accession>
<evidence type="ECO:0000313" key="1">
    <source>
        <dbReference type="EMBL" id="KAH7925561.1"/>
    </source>
</evidence>
<gene>
    <name evidence="1" type="ORF">BV22DRAFT_1119444</name>
</gene>
<evidence type="ECO:0000313" key="2">
    <source>
        <dbReference type="Proteomes" id="UP000790709"/>
    </source>
</evidence>
<protein>
    <submittedName>
        <fullName evidence="1">Uncharacterized protein</fullName>
    </submittedName>
</protein>
<keyword evidence="2" id="KW-1185">Reference proteome</keyword>
<sequence length="162" mass="18507">MTRRSAAFMGCREIWGRFGRRYSKVWKGRHWWVYHYANCGGKLSQVLGPPLVPTSQFLLLNPPRSALLSDGICVFDLHLQLAFKQKAPNELLSMQEMTPRDLAVVGVVLENAITVMTPFRHCTLRLPAPRPPLPKKYLNPMQSIGQLISTQPRKRSSLSHHY</sequence>
<name>A0ACB8BJY9_9AGAM</name>
<comment type="caution">
    <text evidence="1">The sequence shown here is derived from an EMBL/GenBank/DDBJ whole genome shotgun (WGS) entry which is preliminary data.</text>
</comment>
<dbReference type="Proteomes" id="UP000790709">
    <property type="component" value="Unassembled WGS sequence"/>
</dbReference>
<dbReference type="EMBL" id="MU266399">
    <property type="protein sequence ID" value="KAH7925561.1"/>
    <property type="molecule type" value="Genomic_DNA"/>
</dbReference>
<proteinExistence type="predicted"/>